<gene>
    <name evidence="3" type="ORF">HKK74_36815</name>
</gene>
<comment type="caution">
    <text evidence="3">The sequence shown here is derived from an EMBL/GenBank/DDBJ whole genome shotgun (WGS) entry which is preliminary data.</text>
</comment>
<dbReference type="InterPro" id="IPR003594">
    <property type="entry name" value="HATPase_dom"/>
</dbReference>
<keyword evidence="3" id="KW-0067">ATP-binding</keyword>
<dbReference type="GO" id="GO:0005524">
    <property type="term" value="F:ATP binding"/>
    <property type="evidence" value="ECO:0007669"/>
    <property type="project" value="UniProtKB-KW"/>
</dbReference>
<proteinExistence type="predicted"/>
<dbReference type="CDD" id="cd16936">
    <property type="entry name" value="HATPase_RsbW-like"/>
    <property type="match status" value="1"/>
</dbReference>
<dbReference type="PANTHER" id="PTHR35526">
    <property type="entry name" value="ANTI-SIGMA-F FACTOR RSBW-RELATED"/>
    <property type="match status" value="1"/>
</dbReference>
<evidence type="ECO:0000313" key="4">
    <source>
        <dbReference type="Proteomes" id="UP000805614"/>
    </source>
</evidence>
<keyword evidence="1" id="KW-0808">Transferase</keyword>
<dbReference type="PANTHER" id="PTHR35526:SF3">
    <property type="entry name" value="ANTI-SIGMA-F FACTOR RSBW"/>
    <property type="match status" value="1"/>
</dbReference>
<feature type="domain" description="Histidine kinase/HSP90-like ATPase" evidence="2">
    <location>
        <begin position="12"/>
        <end position="115"/>
    </location>
</feature>
<dbReference type="InterPro" id="IPR036890">
    <property type="entry name" value="HATPase_C_sf"/>
</dbReference>
<keyword evidence="3" id="KW-0547">Nucleotide-binding</keyword>
<dbReference type="SUPFAM" id="SSF55874">
    <property type="entry name" value="ATPase domain of HSP90 chaperone/DNA topoisomerase II/histidine kinase"/>
    <property type="match status" value="1"/>
</dbReference>
<accession>A0ABR7M2H8</accession>
<dbReference type="EMBL" id="JABVEC010000054">
    <property type="protein sequence ID" value="MBC6471014.1"/>
    <property type="molecule type" value="Genomic_DNA"/>
</dbReference>
<dbReference type="Proteomes" id="UP000805614">
    <property type="component" value="Unassembled WGS sequence"/>
</dbReference>
<keyword evidence="1" id="KW-0723">Serine/threonine-protein kinase</keyword>
<keyword evidence="1" id="KW-0418">Kinase</keyword>
<evidence type="ECO:0000259" key="2">
    <source>
        <dbReference type="Pfam" id="PF13581"/>
    </source>
</evidence>
<dbReference type="InterPro" id="IPR050267">
    <property type="entry name" value="Anti-sigma-factor_SerPK"/>
</dbReference>
<keyword evidence="4" id="KW-1185">Reference proteome</keyword>
<dbReference type="Gene3D" id="3.30.565.10">
    <property type="entry name" value="Histidine kinase-like ATPase, C-terminal domain"/>
    <property type="match status" value="1"/>
</dbReference>
<organism evidence="3 4">
    <name type="scientific">Actinomadura alba</name>
    <dbReference type="NCBI Taxonomy" id="406431"/>
    <lineage>
        <taxon>Bacteria</taxon>
        <taxon>Bacillati</taxon>
        <taxon>Actinomycetota</taxon>
        <taxon>Actinomycetes</taxon>
        <taxon>Streptosporangiales</taxon>
        <taxon>Thermomonosporaceae</taxon>
        <taxon>Actinomadura</taxon>
    </lineage>
</organism>
<dbReference type="RefSeq" id="WP_187248054.1">
    <property type="nucleotide sequence ID" value="NZ_BAAAOK010000001.1"/>
</dbReference>
<name>A0ABR7M2H8_9ACTN</name>
<protein>
    <submittedName>
        <fullName evidence="3">ATP-binding protein</fullName>
    </submittedName>
</protein>
<dbReference type="Pfam" id="PF13581">
    <property type="entry name" value="HATPase_c_2"/>
    <property type="match status" value="1"/>
</dbReference>
<sequence length="147" mass="15559">MTAAVVLGTIDVPAEACRVAAARHWLRDLLGTDHPAVFEVELLGSELITNAVLHSDSARLDDHGRPGIISIVVLAVGHSIRVEVTDSASACDAPHVVDAGTDAISGRGLRLVREVTGGRYGTHAHGRNRTVWFELAHAPAVSNKDHP</sequence>
<evidence type="ECO:0000313" key="3">
    <source>
        <dbReference type="EMBL" id="MBC6471014.1"/>
    </source>
</evidence>
<reference evidence="3 4" key="1">
    <citation type="submission" date="2020-06" db="EMBL/GenBank/DDBJ databases">
        <title>Actinomadura xiongansis sp. nov., isolated from soil of Baiyangdian.</title>
        <authorList>
            <person name="Zhang X."/>
        </authorList>
    </citation>
    <scope>NUCLEOTIDE SEQUENCE [LARGE SCALE GENOMIC DNA]</scope>
    <source>
        <strain evidence="3 4">HBUM206468</strain>
    </source>
</reference>
<evidence type="ECO:0000256" key="1">
    <source>
        <dbReference type="ARBA" id="ARBA00022527"/>
    </source>
</evidence>